<accession>A0ABV6BYR5</accession>
<dbReference type="RefSeq" id="WP_248106839.1">
    <property type="nucleotide sequence ID" value="NZ_JAKHEX010000006.1"/>
</dbReference>
<protein>
    <submittedName>
        <fullName evidence="1">DciA family protein</fullName>
    </submittedName>
</protein>
<name>A0ABV6BYR5_9ACTN</name>
<dbReference type="PANTHER" id="PTHR36456:SF1">
    <property type="entry name" value="UPF0232 PROTEIN SCO3875"/>
    <property type="match status" value="1"/>
</dbReference>
<gene>
    <name evidence="1" type="ORF">ACFFRE_00240</name>
</gene>
<comment type="caution">
    <text evidence="1">The sequence shown here is derived from an EMBL/GenBank/DDBJ whole genome shotgun (WGS) entry which is preliminary data.</text>
</comment>
<sequence>MPVGQALDRLVARLAGNDQRVLAHVFLRWEQLVGPAVARHVRPQLLRDRVLVVEADSPAWAGELRRLVERVVAHLQEQLGDAAPRRVEIRQARVR</sequence>
<evidence type="ECO:0000313" key="2">
    <source>
        <dbReference type="Proteomes" id="UP001589788"/>
    </source>
</evidence>
<dbReference type="PANTHER" id="PTHR36456">
    <property type="entry name" value="UPF0232 PROTEIN SCO3875"/>
    <property type="match status" value="1"/>
</dbReference>
<dbReference type="Proteomes" id="UP001589788">
    <property type="component" value="Unassembled WGS sequence"/>
</dbReference>
<reference evidence="1 2" key="1">
    <citation type="submission" date="2024-09" db="EMBL/GenBank/DDBJ databases">
        <authorList>
            <person name="Sun Q."/>
            <person name="Mori K."/>
        </authorList>
    </citation>
    <scope>NUCLEOTIDE SEQUENCE [LARGE SCALE GENOMIC DNA]</scope>
    <source>
        <strain evidence="1 2">JCM 15389</strain>
    </source>
</reference>
<evidence type="ECO:0000313" key="1">
    <source>
        <dbReference type="EMBL" id="MFC0080586.1"/>
    </source>
</evidence>
<dbReference type="EMBL" id="JBHLYQ010000001">
    <property type="protein sequence ID" value="MFC0080586.1"/>
    <property type="molecule type" value="Genomic_DNA"/>
</dbReference>
<organism evidence="1 2">
    <name type="scientific">Aciditerrimonas ferrireducens</name>
    <dbReference type="NCBI Taxonomy" id="667306"/>
    <lineage>
        <taxon>Bacteria</taxon>
        <taxon>Bacillati</taxon>
        <taxon>Actinomycetota</taxon>
        <taxon>Acidimicrobiia</taxon>
        <taxon>Acidimicrobiales</taxon>
        <taxon>Acidimicrobiaceae</taxon>
        <taxon>Aciditerrimonas</taxon>
    </lineage>
</organism>
<dbReference type="InterPro" id="IPR007922">
    <property type="entry name" value="DciA-like"/>
</dbReference>
<dbReference type="Pfam" id="PF05258">
    <property type="entry name" value="DciA"/>
    <property type="match status" value="1"/>
</dbReference>
<proteinExistence type="predicted"/>
<keyword evidence="2" id="KW-1185">Reference proteome</keyword>